<dbReference type="PANTHER" id="PTHR31094:SF2">
    <property type="entry name" value="RIKEN CDNA 2310061I04 GENE"/>
    <property type="match status" value="1"/>
</dbReference>
<name>A0A2B7Y2W3_POLH7</name>
<dbReference type="InterPro" id="IPR018790">
    <property type="entry name" value="DUF2358"/>
</dbReference>
<dbReference type="PANTHER" id="PTHR31094">
    <property type="entry name" value="RIKEN CDNA 2310061I04 GENE"/>
    <property type="match status" value="1"/>
</dbReference>
<keyword evidence="3" id="KW-1185">Reference proteome</keyword>
<dbReference type="OrthoDB" id="5329385at2759"/>
<accession>A0A2B7Y2W3</accession>
<gene>
    <name evidence="2" type="ORF">AJ80_05496</name>
</gene>
<feature type="compositionally biased region" description="Polar residues" evidence="1">
    <location>
        <begin position="237"/>
        <end position="255"/>
    </location>
</feature>
<evidence type="ECO:0000256" key="1">
    <source>
        <dbReference type="SAM" id="MobiDB-lite"/>
    </source>
</evidence>
<dbReference type="InterPro" id="IPR031342">
    <property type="entry name" value="Mug163-like"/>
</dbReference>
<evidence type="ECO:0008006" key="4">
    <source>
        <dbReference type="Google" id="ProtNLM"/>
    </source>
</evidence>
<sequence>MPNPSFLSAQPASACRSINSTRNLLSRRHGHGLVRRPRPVCAHAVRYYHPSRSPVSIPRRSLAHLRPDPSAEICPASPLTRISASDPRALYGRPDNLNDHKPPDERILKLGKTLRILSSHLPNLLVHPLPQEILSPSISLHLFPSTHPHLPTVKGQLPYRAALWTAPVAWGSVPIVGNVKLRILSERMVRAPSVVDYGHYDAYGDEKLVVRWRTEGGGPDSGTSSRSTGGGKASGTNSSIKGNAGTTAGSSSTDNTNRGLSALLGGDAPIFNIGKEEQFSGLFIFSFDEEGRIASHTIEHADQSHGWDRTAKFVTLTDWLIGRAKRAGGSSAGPAPALTSGLHAGGQGKFSFRRALSGSGHVEPTR</sequence>
<dbReference type="AlphaFoldDB" id="A0A2B7Y2W3"/>
<dbReference type="STRING" id="1447883.A0A2B7Y2W3"/>
<dbReference type="Pfam" id="PF17119">
    <property type="entry name" value="MMU163"/>
    <property type="match status" value="1"/>
</dbReference>
<organism evidence="2 3">
    <name type="scientific">Polytolypa hystricis (strain UAMH7299)</name>
    <dbReference type="NCBI Taxonomy" id="1447883"/>
    <lineage>
        <taxon>Eukaryota</taxon>
        <taxon>Fungi</taxon>
        <taxon>Dikarya</taxon>
        <taxon>Ascomycota</taxon>
        <taxon>Pezizomycotina</taxon>
        <taxon>Eurotiomycetes</taxon>
        <taxon>Eurotiomycetidae</taxon>
        <taxon>Onygenales</taxon>
        <taxon>Onygenales incertae sedis</taxon>
        <taxon>Polytolypa</taxon>
    </lineage>
</organism>
<reference evidence="2 3" key="1">
    <citation type="submission" date="2017-10" db="EMBL/GenBank/DDBJ databases">
        <title>Comparative genomics in systemic dimorphic fungi from Ajellomycetaceae.</title>
        <authorList>
            <person name="Munoz J.F."/>
            <person name="Mcewen J.G."/>
            <person name="Clay O.K."/>
            <person name="Cuomo C.A."/>
        </authorList>
    </citation>
    <scope>NUCLEOTIDE SEQUENCE [LARGE SCALE GENOMIC DNA]</scope>
    <source>
        <strain evidence="2 3">UAMH7299</strain>
    </source>
</reference>
<proteinExistence type="predicted"/>
<evidence type="ECO:0000313" key="3">
    <source>
        <dbReference type="Proteomes" id="UP000224634"/>
    </source>
</evidence>
<protein>
    <recommendedName>
        <fullName evidence="4">Chromosome transmission fidelity protein 4</fullName>
    </recommendedName>
</protein>
<dbReference type="EMBL" id="PDNA01000082">
    <property type="protein sequence ID" value="PGH15479.1"/>
    <property type="molecule type" value="Genomic_DNA"/>
</dbReference>
<comment type="caution">
    <text evidence="2">The sequence shown here is derived from an EMBL/GenBank/DDBJ whole genome shotgun (WGS) entry which is preliminary data.</text>
</comment>
<feature type="region of interest" description="Disordered" evidence="1">
    <location>
        <begin position="213"/>
        <end position="255"/>
    </location>
</feature>
<dbReference type="Proteomes" id="UP000224634">
    <property type="component" value="Unassembled WGS sequence"/>
</dbReference>
<evidence type="ECO:0000313" key="2">
    <source>
        <dbReference type="EMBL" id="PGH15479.1"/>
    </source>
</evidence>